<dbReference type="SUPFAM" id="SSF54001">
    <property type="entry name" value="Cysteine proteinases"/>
    <property type="match status" value="1"/>
</dbReference>
<dbReference type="Proteomes" id="UP000663882">
    <property type="component" value="Unassembled WGS sequence"/>
</dbReference>
<dbReference type="SMART" id="SM00645">
    <property type="entry name" value="Pept_C1"/>
    <property type="match status" value="1"/>
</dbReference>
<gene>
    <name evidence="4" type="ORF">RFH988_LOCUS11347</name>
    <name evidence="5" type="ORF">SEV965_LOCUS13744</name>
</gene>
<dbReference type="InterPro" id="IPR038765">
    <property type="entry name" value="Papain-like_cys_pep_sf"/>
</dbReference>
<dbReference type="InterPro" id="IPR013128">
    <property type="entry name" value="Peptidase_C1A"/>
</dbReference>
<dbReference type="AlphaFoldDB" id="A0A814L1M4"/>
<name>A0A814L1M4_9BILA</name>
<dbReference type="OrthoDB" id="10253408at2759"/>
<dbReference type="Pfam" id="PF00112">
    <property type="entry name" value="Peptidase_C1"/>
    <property type="match status" value="1"/>
</dbReference>
<accession>A0A814L1M4</accession>
<dbReference type="Proteomes" id="UP000663889">
    <property type="component" value="Unassembled WGS sequence"/>
</dbReference>
<evidence type="ECO:0000313" key="4">
    <source>
        <dbReference type="EMBL" id="CAF0945759.1"/>
    </source>
</evidence>
<evidence type="ECO:0000313" key="6">
    <source>
        <dbReference type="Proteomes" id="UP000663889"/>
    </source>
</evidence>
<dbReference type="InterPro" id="IPR000668">
    <property type="entry name" value="Peptidase_C1A_C"/>
</dbReference>
<dbReference type="InterPro" id="IPR039417">
    <property type="entry name" value="Peptidase_C1A_papain-like"/>
</dbReference>
<dbReference type="GO" id="GO:0006508">
    <property type="term" value="P:proteolysis"/>
    <property type="evidence" value="ECO:0007669"/>
    <property type="project" value="InterPro"/>
</dbReference>
<keyword evidence="2" id="KW-1015">Disulfide bond</keyword>
<feature type="domain" description="Peptidase C1A papain C-terminal" evidence="3">
    <location>
        <begin position="1"/>
        <end position="174"/>
    </location>
</feature>
<comment type="caution">
    <text evidence="5">The sequence shown here is derived from an EMBL/GenBank/DDBJ whole genome shotgun (WGS) entry which is preliminary data.</text>
</comment>
<proteinExistence type="inferred from homology"/>
<dbReference type="EMBL" id="CAJNOU010000659">
    <property type="protein sequence ID" value="CAF1058922.1"/>
    <property type="molecule type" value="Genomic_DNA"/>
</dbReference>
<sequence>MALSPQNLIDCSGKYGNMGCNGGFMDASFQYIKDNKGIDTEESYPYEAQDGKCRFKRANVGATDTGFVDLPKGNETALTIAIATVGPISSAMDASQTSFQFYSSGVYDEPKCTTNLDHTLVLVGYGTAKNGTKKQDYYIGKNSWGTDWGMDGYILMSRNKKDQCGIADLASYPLV</sequence>
<evidence type="ECO:0000256" key="1">
    <source>
        <dbReference type="ARBA" id="ARBA00008455"/>
    </source>
</evidence>
<protein>
    <recommendedName>
        <fullName evidence="3">Peptidase C1A papain C-terminal domain-containing protein</fullName>
    </recommendedName>
</protein>
<dbReference type="FunFam" id="3.90.70.10:FF:000332">
    <property type="entry name" value="Cathepsin L1"/>
    <property type="match status" value="1"/>
</dbReference>
<organism evidence="5 6">
    <name type="scientific">Rotaria sordida</name>
    <dbReference type="NCBI Taxonomy" id="392033"/>
    <lineage>
        <taxon>Eukaryota</taxon>
        <taxon>Metazoa</taxon>
        <taxon>Spiralia</taxon>
        <taxon>Gnathifera</taxon>
        <taxon>Rotifera</taxon>
        <taxon>Eurotatoria</taxon>
        <taxon>Bdelloidea</taxon>
        <taxon>Philodinida</taxon>
        <taxon>Philodinidae</taxon>
        <taxon>Rotaria</taxon>
    </lineage>
</organism>
<reference evidence="5" key="1">
    <citation type="submission" date="2021-02" db="EMBL/GenBank/DDBJ databases">
        <authorList>
            <person name="Nowell W R."/>
        </authorList>
    </citation>
    <scope>NUCLEOTIDE SEQUENCE</scope>
</reference>
<evidence type="ECO:0000256" key="2">
    <source>
        <dbReference type="ARBA" id="ARBA00023157"/>
    </source>
</evidence>
<dbReference type="EMBL" id="CAJNOO010000447">
    <property type="protein sequence ID" value="CAF0945759.1"/>
    <property type="molecule type" value="Genomic_DNA"/>
</dbReference>
<dbReference type="GO" id="GO:0008234">
    <property type="term" value="F:cysteine-type peptidase activity"/>
    <property type="evidence" value="ECO:0007669"/>
    <property type="project" value="InterPro"/>
</dbReference>
<evidence type="ECO:0000313" key="5">
    <source>
        <dbReference type="EMBL" id="CAF1058922.1"/>
    </source>
</evidence>
<evidence type="ECO:0000259" key="3">
    <source>
        <dbReference type="SMART" id="SM00645"/>
    </source>
</evidence>
<comment type="similarity">
    <text evidence="1">Belongs to the peptidase C1 family.</text>
</comment>
<dbReference type="PANTHER" id="PTHR12411">
    <property type="entry name" value="CYSTEINE PROTEASE FAMILY C1-RELATED"/>
    <property type="match status" value="1"/>
</dbReference>
<dbReference type="CDD" id="cd02248">
    <property type="entry name" value="Peptidase_C1A"/>
    <property type="match status" value="1"/>
</dbReference>
<dbReference type="Gene3D" id="3.90.70.10">
    <property type="entry name" value="Cysteine proteinases"/>
    <property type="match status" value="1"/>
</dbReference>